<dbReference type="InterPro" id="IPR005788">
    <property type="entry name" value="PDI_thioredoxin-like_dom"/>
</dbReference>
<dbReference type="PROSITE" id="PS00194">
    <property type="entry name" value="THIOREDOXIN_1"/>
    <property type="match status" value="2"/>
</dbReference>
<evidence type="ECO:0000256" key="1">
    <source>
        <dbReference type="ARBA" id="ARBA00001182"/>
    </source>
</evidence>
<feature type="non-terminal residue" evidence="14">
    <location>
        <position position="1"/>
    </location>
</feature>
<evidence type="ECO:0000259" key="13">
    <source>
        <dbReference type="PROSITE" id="PS51352"/>
    </source>
</evidence>
<keyword evidence="15" id="KW-1185">Reference proteome</keyword>
<dbReference type="GO" id="GO:0005788">
    <property type="term" value="C:endoplasmic reticulum lumen"/>
    <property type="evidence" value="ECO:0007669"/>
    <property type="project" value="UniProtKB-SubCell"/>
</dbReference>
<keyword evidence="8" id="KW-0256">Endoplasmic reticulum</keyword>
<dbReference type="GO" id="GO:0042470">
    <property type="term" value="C:melanosome"/>
    <property type="evidence" value="ECO:0007669"/>
    <property type="project" value="UniProtKB-SubCell"/>
</dbReference>
<evidence type="ECO:0000313" key="14">
    <source>
        <dbReference type="EMBL" id="NXL13077.1"/>
    </source>
</evidence>
<accession>A0A7L0Q436</accession>
<keyword evidence="10 14" id="KW-0413">Isomerase</keyword>
<dbReference type="InterPro" id="IPR017937">
    <property type="entry name" value="Thioredoxin_CS"/>
</dbReference>
<feature type="non-terminal residue" evidence="14">
    <location>
        <position position="188"/>
    </location>
</feature>
<dbReference type="PRINTS" id="PR00421">
    <property type="entry name" value="THIOREDOXIN"/>
</dbReference>
<dbReference type="FunFam" id="3.40.30.10:FF:000017">
    <property type="entry name" value="Protein disulfide-isomerase A4"/>
    <property type="match status" value="1"/>
</dbReference>
<dbReference type="SUPFAM" id="SSF52833">
    <property type="entry name" value="Thioredoxin-like"/>
    <property type="match status" value="2"/>
</dbReference>
<dbReference type="GO" id="GO:0006457">
    <property type="term" value="P:protein folding"/>
    <property type="evidence" value="ECO:0007669"/>
    <property type="project" value="TreeGrafter"/>
</dbReference>
<feature type="domain" description="Thioredoxin" evidence="13">
    <location>
        <begin position="1"/>
        <end position="118"/>
    </location>
</feature>
<dbReference type="Pfam" id="PF00085">
    <property type="entry name" value="Thioredoxin"/>
    <property type="match status" value="2"/>
</dbReference>
<comment type="similarity">
    <text evidence="4 12">Belongs to the protein disulfide isomerase family.</text>
</comment>
<dbReference type="Proteomes" id="UP000550059">
    <property type="component" value="Unassembled WGS sequence"/>
</dbReference>
<keyword evidence="11" id="KW-0676">Redox-active center</keyword>
<comment type="catalytic activity">
    <reaction evidence="1">
        <text>Catalyzes the rearrangement of -S-S- bonds in proteins.</text>
        <dbReference type="EC" id="5.3.4.1"/>
    </reaction>
</comment>
<dbReference type="PROSITE" id="PS51352">
    <property type="entry name" value="THIOREDOXIN_2"/>
    <property type="match status" value="2"/>
</dbReference>
<evidence type="ECO:0000256" key="5">
    <source>
        <dbReference type="ARBA" id="ARBA00012723"/>
    </source>
</evidence>
<dbReference type="InterPro" id="IPR013766">
    <property type="entry name" value="Thioredoxin_domain"/>
</dbReference>
<sequence>DDDDSVVKEENGVLVLNDANFDTFTADKDTVLLEFYAPWCGHCKQFAPEYEKIAKTLKEHDPPIPVAKIDATTATSLSSRFDVSGYPTIKILKKGQAVDYDGSRTEDAIVAKVKEVSDPNWTPPPEATLVLTQDNFDEVVNDADIILVEFYAPWCGHCKRLAPEYEKAAKELSKRTPPIPLAKVDATA</sequence>
<comment type="subcellular location">
    <subcellularLocation>
        <location evidence="3">Endoplasmic reticulum lumen</location>
    </subcellularLocation>
    <subcellularLocation>
        <location evidence="2">Melanosome</location>
    </subcellularLocation>
</comment>
<feature type="domain" description="Thioredoxin" evidence="13">
    <location>
        <begin position="120"/>
        <end position="188"/>
    </location>
</feature>
<comment type="caution">
    <text evidence="14">The sequence shown here is derived from an EMBL/GenBank/DDBJ whole genome shotgun (WGS) entry which is preliminary data.</text>
</comment>
<dbReference type="InterPro" id="IPR036249">
    <property type="entry name" value="Thioredoxin-like_sf"/>
</dbReference>
<dbReference type="AlphaFoldDB" id="A0A7L0Q436"/>
<evidence type="ECO:0000313" key="15">
    <source>
        <dbReference type="Proteomes" id="UP000550059"/>
    </source>
</evidence>
<dbReference type="PANTHER" id="PTHR18929:SF210">
    <property type="entry name" value="PROTEIN DISULFIDE-ISOMERASE A4"/>
    <property type="match status" value="1"/>
</dbReference>
<dbReference type="GO" id="GO:0003756">
    <property type="term" value="F:protein disulfide isomerase activity"/>
    <property type="evidence" value="ECO:0007669"/>
    <property type="project" value="UniProtKB-EC"/>
</dbReference>
<evidence type="ECO:0000256" key="7">
    <source>
        <dbReference type="ARBA" id="ARBA00022737"/>
    </source>
</evidence>
<name>A0A7L0Q436_SETKR</name>
<evidence type="ECO:0000256" key="12">
    <source>
        <dbReference type="RuleBase" id="RU004208"/>
    </source>
</evidence>
<keyword evidence="6" id="KW-0732">Signal</keyword>
<evidence type="ECO:0000256" key="10">
    <source>
        <dbReference type="ARBA" id="ARBA00023235"/>
    </source>
</evidence>
<protein>
    <recommendedName>
        <fullName evidence="5">protein disulfide-isomerase</fullName>
        <ecNumber evidence="5">5.3.4.1</ecNumber>
    </recommendedName>
</protein>
<reference evidence="14 15" key="1">
    <citation type="submission" date="2019-09" db="EMBL/GenBank/DDBJ databases">
        <title>Bird 10,000 Genomes (B10K) Project - Family phase.</title>
        <authorList>
            <person name="Zhang G."/>
        </authorList>
    </citation>
    <scope>NUCLEOTIDE SEQUENCE [LARGE SCALE GENOMIC DNA]</scope>
    <source>
        <strain evidence="14">B10K-DU-001-45</strain>
        <tissue evidence="14">Muscle</tissue>
    </source>
</reference>
<evidence type="ECO:0000256" key="3">
    <source>
        <dbReference type="ARBA" id="ARBA00004319"/>
    </source>
</evidence>
<proteinExistence type="inferred from homology"/>
<evidence type="ECO:0000256" key="9">
    <source>
        <dbReference type="ARBA" id="ARBA00023157"/>
    </source>
</evidence>
<evidence type="ECO:0000256" key="4">
    <source>
        <dbReference type="ARBA" id="ARBA00006347"/>
    </source>
</evidence>
<evidence type="ECO:0000256" key="8">
    <source>
        <dbReference type="ARBA" id="ARBA00022824"/>
    </source>
</evidence>
<evidence type="ECO:0000256" key="11">
    <source>
        <dbReference type="ARBA" id="ARBA00023284"/>
    </source>
</evidence>
<evidence type="ECO:0000256" key="6">
    <source>
        <dbReference type="ARBA" id="ARBA00022729"/>
    </source>
</evidence>
<dbReference type="CDD" id="cd02961">
    <property type="entry name" value="PDI_a_family"/>
    <property type="match status" value="2"/>
</dbReference>
<dbReference type="GO" id="GO:0034976">
    <property type="term" value="P:response to endoplasmic reticulum stress"/>
    <property type="evidence" value="ECO:0007669"/>
    <property type="project" value="TreeGrafter"/>
</dbReference>
<dbReference type="GO" id="GO:0009986">
    <property type="term" value="C:cell surface"/>
    <property type="evidence" value="ECO:0007669"/>
    <property type="project" value="TreeGrafter"/>
</dbReference>
<dbReference type="PANTHER" id="PTHR18929">
    <property type="entry name" value="PROTEIN DISULFIDE ISOMERASE"/>
    <property type="match status" value="1"/>
</dbReference>
<dbReference type="NCBIfam" id="TIGR01126">
    <property type="entry name" value="pdi_dom"/>
    <property type="match status" value="1"/>
</dbReference>
<keyword evidence="9" id="KW-1015">Disulfide bond</keyword>
<dbReference type="EMBL" id="VXAS01000581">
    <property type="protein sequence ID" value="NXL13077.1"/>
    <property type="molecule type" value="Genomic_DNA"/>
</dbReference>
<dbReference type="Gene3D" id="3.40.30.10">
    <property type="entry name" value="Glutaredoxin"/>
    <property type="match status" value="2"/>
</dbReference>
<keyword evidence="7" id="KW-0677">Repeat</keyword>
<evidence type="ECO:0000256" key="2">
    <source>
        <dbReference type="ARBA" id="ARBA00004223"/>
    </source>
</evidence>
<gene>
    <name evidence="14" type="primary">Pdia4_0</name>
    <name evidence="14" type="ORF">SETKIR_R12381</name>
</gene>
<dbReference type="EC" id="5.3.4.1" evidence="5"/>
<organism evidence="14 15">
    <name type="scientific">Setophaga kirtlandii</name>
    <name type="common">Kirtland's warbler</name>
    <name type="synonym">Dendroica kirtlandii</name>
    <dbReference type="NCBI Taxonomy" id="298831"/>
    <lineage>
        <taxon>Eukaryota</taxon>
        <taxon>Metazoa</taxon>
        <taxon>Chordata</taxon>
        <taxon>Craniata</taxon>
        <taxon>Vertebrata</taxon>
        <taxon>Euteleostomi</taxon>
        <taxon>Archelosauria</taxon>
        <taxon>Archosauria</taxon>
        <taxon>Dinosauria</taxon>
        <taxon>Saurischia</taxon>
        <taxon>Theropoda</taxon>
        <taxon>Coelurosauria</taxon>
        <taxon>Aves</taxon>
        <taxon>Neognathae</taxon>
        <taxon>Neoaves</taxon>
        <taxon>Telluraves</taxon>
        <taxon>Australaves</taxon>
        <taxon>Passeriformes</taxon>
        <taxon>Passeroidea</taxon>
        <taxon>Parulidae</taxon>
        <taxon>Setophaga</taxon>
    </lineage>
</organism>